<feature type="transmembrane region" description="Helical" evidence="1">
    <location>
        <begin position="306"/>
        <end position="329"/>
    </location>
</feature>
<keyword evidence="5" id="KW-1185">Reference proteome</keyword>
<keyword evidence="1" id="KW-0472">Membrane</keyword>
<keyword evidence="1" id="KW-1133">Transmembrane helix</keyword>
<feature type="transmembrane region" description="Helical" evidence="1">
    <location>
        <begin position="270"/>
        <end position="294"/>
    </location>
</feature>
<dbReference type="InterPro" id="IPR049177">
    <property type="entry name" value="MgtC_SapB_SrpB_YhiD_N"/>
</dbReference>
<comment type="caution">
    <text evidence="4">The sequence shown here is derived from an EMBL/GenBank/DDBJ whole genome shotgun (WGS) entry which is preliminary data.</text>
</comment>
<sequence length="429" mass="42577">MSMSEIMTLSSSRELVAIVVALGIGLLIGLERERRKGEGPGRSPAGLRTFAVASLAGAISMLIGGKMLLAVVTAGVVVLTAIAYSRSRSDDPGLTSETALVLTVLLGGLATEHAALAAGVAVILTVLLAARPVLHGFVRSVLSEGELKDGLIFAAATLVVLPLLPDQPIGPFGALNLRSIWMLVVLMMAIGAAGHVAMRLLGARGGLAVSGFASGFVSSTATIGAMGARARKLPELAGAAAAGATLSTLATIVQLAAVLAATSVPAFKALLIPLLCAGGAAALYGAVFTVLGLRQTGSADLELGRAFSLPGALLLALTISVVLVLSAGLRQAFGEAGLVVSAAVAGLVDTHAPAAATATLVASGKISTAEAVIPVLAALTANTISKIVVAWTSGGGSFAARLIPGLIVVVAAAWAGAFAPILAHAVFTY</sequence>
<feature type="transmembrane region" description="Helical" evidence="1">
    <location>
        <begin position="45"/>
        <end position="63"/>
    </location>
</feature>
<dbReference type="InterPro" id="IPR025105">
    <property type="entry name" value="DUF4010"/>
</dbReference>
<feature type="transmembrane region" description="Helical" evidence="1">
    <location>
        <begin position="207"/>
        <end position="228"/>
    </location>
</feature>
<dbReference type="Proteomes" id="UP001314635">
    <property type="component" value="Unassembled WGS sequence"/>
</dbReference>
<gene>
    <name evidence="4" type="ORF">JQ619_30790</name>
</gene>
<dbReference type="PANTHER" id="PTHR39084:SF1">
    <property type="entry name" value="DUF4010 DOMAIN-CONTAINING PROTEIN"/>
    <property type="match status" value="1"/>
</dbReference>
<dbReference type="PANTHER" id="PTHR39084">
    <property type="entry name" value="MEMBRANE PROTEIN-RELATED"/>
    <property type="match status" value="1"/>
</dbReference>
<name>A0ABS5GGJ0_9BRAD</name>
<feature type="domain" description="MgtC/SapB/SrpB/YhiD N-terminal" evidence="2">
    <location>
        <begin position="18"/>
        <end position="135"/>
    </location>
</feature>
<feature type="domain" description="DUF4010" evidence="3">
    <location>
        <begin position="185"/>
        <end position="394"/>
    </location>
</feature>
<protein>
    <submittedName>
        <fullName evidence="4">MgtC/SapB family protein</fullName>
    </submittedName>
</protein>
<evidence type="ECO:0000256" key="1">
    <source>
        <dbReference type="SAM" id="Phobius"/>
    </source>
</evidence>
<evidence type="ECO:0000313" key="5">
    <source>
        <dbReference type="Proteomes" id="UP001314635"/>
    </source>
</evidence>
<organism evidence="4 5">
    <name type="scientific">Bradyrhizobium denitrificans</name>
    <dbReference type="NCBI Taxonomy" id="2734912"/>
    <lineage>
        <taxon>Bacteria</taxon>
        <taxon>Pseudomonadati</taxon>
        <taxon>Pseudomonadota</taxon>
        <taxon>Alphaproteobacteria</taxon>
        <taxon>Hyphomicrobiales</taxon>
        <taxon>Nitrobacteraceae</taxon>
        <taxon>Bradyrhizobium</taxon>
    </lineage>
</organism>
<dbReference type="RefSeq" id="WP_172241326.1">
    <property type="nucleotide sequence ID" value="NZ_JABFDP010000031.1"/>
</dbReference>
<proteinExistence type="predicted"/>
<dbReference type="Pfam" id="PF13194">
    <property type="entry name" value="DUF4010"/>
    <property type="match status" value="1"/>
</dbReference>
<dbReference type="EMBL" id="JAFCLK010000037">
    <property type="protein sequence ID" value="MBR1140154.1"/>
    <property type="molecule type" value="Genomic_DNA"/>
</dbReference>
<feature type="transmembrane region" description="Helical" evidence="1">
    <location>
        <begin position="15"/>
        <end position="33"/>
    </location>
</feature>
<feature type="transmembrane region" description="Helical" evidence="1">
    <location>
        <begin position="180"/>
        <end position="201"/>
    </location>
</feature>
<evidence type="ECO:0000259" key="2">
    <source>
        <dbReference type="Pfam" id="PF02308"/>
    </source>
</evidence>
<accession>A0ABS5GGJ0</accession>
<feature type="transmembrane region" description="Helical" evidence="1">
    <location>
        <begin position="403"/>
        <end position="427"/>
    </location>
</feature>
<reference evidence="5" key="1">
    <citation type="journal article" date="2021" name="ISME J.">
        <title>Evolutionary origin and ecological implication of a unique nif island in free-living Bradyrhizobium lineages.</title>
        <authorList>
            <person name="Tao J."/>
        </authorList>
    </citation>
    <scope>NUCLEOTIDE SEQUENCE [LARGE SCALE GENOMIC DNA]</scope>
    <source>
        <strain evidence="5">SZCCT0094</strain>
    </source>
</reference>
<feature type="transmembrane region" description="Helical" evidence="1">
    <location>
        <begin position="240"/>
        <end position="264"/>
    </location>
</feature>
<feature type="transmembrane region" description="Helical" evidence="1">
    <location>
        <begin position="150"/>
        <end position="168"/>
    </location>
</feature>
<evidence type="ECO:0000259" key="3">
    <source>
        <dbReference type="Pfam" id="PF13194"/>
    </source>
</evidence>
<evidence type="ECO:0000313" key="4">
    <source>
        <dbReference type="EMBL" id="MBR1140154.1"/>
    </source>
</evidence>
<dbReference type="Pfam" id="PF02308">
    <property type="entry name" value="MgtC"/>
    <property type="match status" value="1"/>
</dbReference>
<feature type="transmembrane region" description="Helical" evidence="1">
    <location>
        <begin position="99"/>
        <end position="130"/>
    </location>
</feature>
<keyword evidence="1" id="KW-0812">Transmembrane</keyword>
<feature type="transmembrane region" description="Helical" evidence="1">
    <location>
        <begin position="371"/>
        <end position="391"/>
    </location>
</feature>